<dbReference type="OrthoDB" id="302966at2759"/>
<evidence type="ECO:0000256" key="1">
    <source>
        <dbReference type="ARBA" id="ARBA00000900"/>
    </source>
</evidence>
<dbReference type="PhylomeDB" id="B3S596"/>
<feature type="transmembrane region" description="Helical" evidence="13">
    <location>
        <begin position="167"/>
        <end position="185"/>
    </location>
</feature>
<dbReference type="GO" id="GO:0005783">
    <property type="term" value="C:endoplasmic reticulum"/>
    <property type="evidence" value="ECO:0007669"/>
    <property type="project" value="InterPro"/>
</dbReference>
<keyword evidence="13" id="KW-0812">Transmembrane</keyword>
<name>B3S596_TRIAD</name>
<dbReference type="InParanoid" id="B3S596"/>
<dbReference type="EMBL" id="DS985250">
    <property type="protein sequence ID" value="EDV22225.1"/>
    <property type="molecule type" value="Genomic_DNA"/>
</dbReference>
<dbReference type="GO" id="GO:0008270">
    <property type="term" value="F:zinc ion binding"/>
    <property type="evidence" value="ECO:0007669"/>
    <property type="project" value="UniProtKB-KW"/>
</dbReference>
<organism evidence="15 16">
    <name type="scientific">Trichoplax adhaerens</name>
    <name type="common">Trichoplax reptans</name>
    <dbReference type="NCBI Taxonomy" id="10228"/>
    <lineage>
        <taxon>Eukaryota</taxon>
        <taxon>Metazoa</taxon>
        <taxon>Placozoa</taxon>
        <taxon>Uniplacotomia</taxon>
        <taxon>Trichoplacea</taxon>
        <taxon>Trichoplacidae</taxon>
        <taxon>Trichoplax</taxon>
    </lineage>
</organism>
<evidence type="ECO:0000256" key="7">
    <source>
        <dbReference type="ARBA" id="ARBA00022771"/>
    </source>
</evidence>
<dbReference type="InterPro" id="IPR001841">
    <property type="entry name" value="Znf_RING"/>
</dbReference>
<dbReference type="CDD" id="cd16744">
    <property type="entry name" value="RING-HC_RNF185"/>
    <property type="match status" value="1"/>
</dbReference>
<keyword evidence="10 13" id="KW-0472">Membrane</keyword>
<dbReference type="GO" id="GO:0044390">
    <property type="term" value="F:ubiquitin-like protein conjugating enzyme binding"/>
    <property type="evidence" value="ECO:0000318"/>
    <property type="project" value="GO_Central"/>
</dbReference>
<evidence type="ECO:0000256" key="6">
    <source>
        <dbReference type="ARBA" id="ARBA00022723"/>
    </source>
</evidence>
<proteinExistence type="predicted"/>
<evidence type="ECO:0000256" key="3">
    <source>
        <dbReference type="ARBA" id="ARBA00004906"/>
    </source>
</evidence>
<evidence type="ECO:0000256" key="10">
    <source>
        <dbReference type="ARBA" id="ARBA00023136"/>
    </source>
</evidence>
<dbReference type="GeneID" id="6756593"/>
<keyword evidence="16" id="KW-1185">Reference proteome</keyword>
<dbReference type="GO" id="GO:0036503">
    <property type="term" value="P:ERAD pathway"/>
    <property type="evidence" value="ECO:0000318"/>
    <property type="project" value="GO_Central"/>
</dbReference>
<evidence type="ECO:0000256" key="2">
    <source>
        <dbReference type="ARBA" id="ARBA00004308"/>
    </source>
</evidence>
<dbReference type="PROSITE" id="PS50089">
    <property type="entry name" value="ZF_RING_2"/>
    <property type="match status" value="1"/>
</dbReference>
<dbReference type="FunCoup" id="B3S596">
    <property type="interactions" value="973"/>
</dbReference>
<evidence type="ECO:0000256" key="12">
    <source>
        <dbReference type="SAM" id="MobiDB-lite"/>
    </source>
</evidence>
<evidence type="ECO:0000256" key="5">
    <source>
        <dbReference type="ARBA" id="ARBA00022679"/>
    </source>
</evidence>
<dbReference type="OMA" id="EQNNGHR"/>
<keyword evidence="9" id="KW-0862">Zinc</keyword>
<dbReference type="Proteomes" id="UP000009022">
    <property type="component" value="Unassembled WGS sequence"/>
</dbReference>
<evidence type="ECO:0000256" key="9">
    <source>
        <dbReference type="ARBA" id="ARBA00022833"/>
    </source>
</evidence>
<keyword evidence="5" id="KW-0808">Transferase</keyword>
<comment type="catalytic activity">
    <reaction evidence="1">
        <text>S-ubiquitinyl-[E2 ubiquitin-conjugating enzyme]-L-cysteine + [acceptor protein]-L-lysine = [E2 ubiquitin-conjugating enzyme]-L-cysteine + N(6)-ubiquitinyl-[acceptor protein]-L-lysine.</text>
        <dbReference type="EC" id="2.3.2.27"/>
    </reaction>
</comment>
<keyword evidence="6" id="KW-0479">Metal-binding</keyword>
<evidence type="ECO:0000256" key="11">
    <source>
        <dbReference type="PROSITE-ProRule" id="PRU00175"/>
    </source>
</evidence>
<dbReference type="SMART" id="SM00184">
    <property type="entry name" value="RING"/>
    <property type="match status" value="1"/>
</dbReference>
<gene>
    <name evidence="15" type="ORF">TRIADDRAFT_50677</name>
</gene>
<dbReference type="PROSITE" id="PS00518">
    <property type="entry name" value="ZF_RING_1"/>
    <property type="match status" value="1"/>
</dbReference>
<keyword evidence="7 11" id="KW-0863">Zinc-finger</keyword>
<dbReference type="InterPro" id="IPR017907">
    <property type="entry name" value="Znf_RING_CS"/>
</dbReference>
<comment type="subcellular location">
    <subcellularLocation>
        <location evidence="2">Endomembrane system</location>
    </subcellularLocation>
</comment>
<dbReference type="RefSeq" id="XP_002115380.1">
    <property type="nucleotide sequence ID" value="XM_002115344.1"/>
</dbReference>
<dbReference type="Gene3D" id="3.30.40.10">
    <property type="entry name" value="Zinc/RING finger domain, C3HC4 (zinc finger)"/>
    <property type="match status" value="1"/>
</dbReference>
<dbReference type="UniPathway" id="UPA00143"/>
<reference evidence="15 16" key="1">
    <citation type="journal article" date="2008" name="Nature">
        <title>The Trichoplax genome and the nature of placozoans.</title>
        <authorList>
            <person name="Srivastava M."/>
            <person name="Begovic E."/>
            <person name="Chapman J."/>
            <person name="Putnam N.H."/>
            <person name="Hellsten U."/>
            <person name="Kawashima T."/>
            <person name="Kuo A."/>
            <person name="Mitros T."/>
            <person name="Salamov A."/>
            <person name="Carpenter M.L."/>
            <person name="Signorovitch A.Y."/>
            <person name="Moreno M.A."/>
            <person name="Kamm K."/>
            <person name="Grimwood J."/>
            <person name="Schmutz J."/>
            <person name="Shapiro H."/>
            <person name="Grigoriev I.V."/>
            <person name="Buss L.W."/>
            <person name="Schierwater B."/>
            <person name="Dellaporta S.L."/>
            <person name="Rokhsar D.S."/>
        </authorList>
    </citation>
    <scope>NUCLEOTIDE SEQUENCE [LARGE SCALE GENOMIC DNA]</scope>
    <source>
        <strain evidence="15 16">Grell-BS-1999</strain>
    </source>
</reference>
<evidence type="ECO:0000313" key="15">
    <source>
        <dbReference type="EMBL" id="EDV22225.1"/>
    </source>
</evidence>
<evidence type="ECO:0000256" key="4">
    <source>
        <dbReference type="ARBA" id="ARBA00012483"/>
    </source>
</evidence>
<comment type="pathway">
    <text evidence="3">Protein modification; protein ubiquitination.</text>
</comment>
<dbReference type="eggNOG" id="KOG0823">
    <property type="taxonomic scope" value="Eukaryota"/>
</dbReference>
<dbReference type="AlphaFoldDB" id="B3S596"/>
<keyword evidence="8" id="KW-0833">Ubl conjugation pathway</keyword>
<feature type="region of interest" description="Disordered" evidence="12">
    <location>
        <begin position="94"/>
        <end position="116"/>
    </location>
</feature>
<accession>B3S596</accession>
<evidence type="ECO:0000256" key="8">
    <source>
        <dbReference type="ARBA" id="ARBA00022786"/>
    </source>
</evidence>
<dbReference type="GO" id="GO:0006511">
    <property type="term" value="P:ubiquitin-dependent protein catabolic process"/>
    <property type="evidence" value="ECO:0000318"/>
    <property type="project" value="GO_Central"/>
</dbReference>
<dbReference type="EC" id="2.3.2.27" evidence="4"/>
<dbReference type="KEGG" id="tad:TRIADDRAFT_50677"/>
<dbReference type="InterPro" id="IPR045103">
    <property type="entry name" value="RNF5/RNF185-like"/>
</dbReference>
<feature type="compositionally biased region" description="Low complexity" evidence="12">
    <location>
        <begin position="1"/>
        <end position="24"/>
    </location>
</feature>
<dbReference type="InterPro" id="IPR013083">
    <property type="entry name" value="Znf_RING/FYVE/PHD"/>
</dbReference>
<dbReference type="Pfam" id="PF00097">
    <property type="entry name" value="zf-C3HC4"/>
    <property type="match status" value="1"/>
</dbReference>
<protein>
    <recommendedName>
        <fullName evidence="4">RING-type E3 ubiquitin transferase</fullName>
        <ecNumber evidence="4">2.3.2.27</ecNumber>
    </recommendedName>
</protein>
<sequence length="186" mass="20692">MASASSASHNNSSNNAGTNSNTESNENEDSAQANFECNICLDTAKDAVVSFCGHLFCWPCLHTWLETRPNNKVCPVCKAAISRDKVIPLYGRGCANQDPREKTPPRPSGIRSEPENQGPFQNFWGDNFQVSFGIGAFPFGYFSTNFGTNHGADQQRPQTEQEQNERFLSEVFFMVVLISFFFLMLA</sequence>
<evidence type="ECO:0000313" key="16">
    <source>
        <dbReference type="Proteomes" id="UP000009022"/>
    </source>
</evidence>
<dbReference type="PANTHER" id="PTHR12313">
    <property type="entry name" value="E3 UBIQUITIN-PROTEIN LIGASE RNF5-RELATED"/>
    <property type="match status" value="1"/>
</dbReference>
<dbReference type="STRING" id="10228.B3S596"/>
<keyword evidence="13" id="KW-1133">Transmembrane helix</keyword>
<dbReference type="GO" id="GO:0016567">
    <property type="term" value="P:protein ubiquitination"/>
    <property type="evidence" value="ECO:0007669"/>
    <property type="project" value="UniProtKB-UniPathway"/>
</dbReference>
<dbReference type="CTD" id="6756593"/>
<dbReference type="SUPFAM" id="SSF57850">
    <property type="entry name" value="RING/U-box"/>
    <property type="match status" value="1"/>
</dbReference>
<dbReference type="HOGENOM" id="CLU_055198_2_2_1"/>
<feature type="region of interest" description="Disordered" evidence="12">
    <location>
        <begin position="1"/>
        <end position="27"/>
    </location>
</feature>
<evidence type="ECO:0000259" key="14">
    <source>
        <dbReference type="PROSITE" id="PS50089"/>
    </source>
</evidence>
<dbReference type="GO" id="GO:0061630">
    <property type="term" value="F:ubiquitin protein ligase activity"/>
    <property type="evidence" value="ECO:0000318"/>
    <property type="project" value="GO_Central"/>
</dbReference>
<feature type="domain" description="RING-type" evidence="14">
    <location>
        <begin position="37"/>
        <end position="78"/>
    </location>
</feature>
<evidence type="ECO:0000256" key="13">
    <source>
        <dbReference type="SAM" id="Phobius"/>
    </source>
</evidence>
<dbReference type="InterPro" id="IPR018957">
    <property type="entry name" value="Znf_C3HC4_RING-type"/>
</dbReference>
<dbReference type="FunFam" id="3.30.40.10:FF:000062">
    <property type="entry name" value="E3 ubiquitin-protein ligase RNF185"/>
    <property type="match status" value="1"/>
</dbReference>